<dbReference type="PANTHER" id="PTHR11771">
    <property type="entry name" value="LIPOXYGENASE"/>
    <property type="match status" value="1"/>
</dbReference>
<dbReference type="AlphaFoldDB" id="A0A2U1LUB7"/>
<evidence type="ECO:0000256" key="3">
    <source>
        <dbReference type="ARBA" id="ARBA00023002"/>
    </source>
</evidence>
<sequence length="78" mass="9067">MEMACAAYRDLWRFDLERLPANLIRRGMAVPDETQPHGLRLAIEDYPYANDGLLIWSAIQELVYAYVTHYYSDENAVT</sequence>
<dbReference type="InterPro" id="IPR000907">
    <property type="entry name" value="LipOase"/>
</dbReference>
<dbReference type="InterPro" id="IPR036226">
    <property type="entry name" value="LipOase_C_sf"/>
</dbReference>
<proteinExistence type="predicted"/>
<evidence type="ECO:0000259" key="4">
    <source>
        <dbReference type="PROSITE" id="PS51393"/>
    </source>
</evidence>
<dbReference type="EMBL" id="PKPP01007731">
    <property type="protein sequence ID" value="PWA52588.1"/>
    <property type="molecule type" value="Genomic_DNA"/>
</dbReference>
<evidence type="ECO:0000256" key="2">
    <source>
        <dbReference type="ARBA" id="ARBA00022964"/>
    </source>
</evidence>
<dbReference type="Proteomes" id="UP000245207">
    <property type="component" value="Unassembled WGS sequence"/>
</dbReference>
<keyword evidence="2" id="KW-0223">Dioxygenase</keyword>
<dbReference type="GO" id="GO:0034440">
    <property type="term" value="P:lipid oxidation"/>
    <property type="evidence" value="ECO:0007669"/>
    <property type="project" value="InterPro"/>
</dbReference>
<dbReference type="Gene3D" id="1.20.245.10">
    <property type="entry name" value="Lipoxygenase-1, Domain 5"/>
    <property type="match status" value="1"/>
</dbReference>
<keyword evidence="1" id="KW-0479">Metal-binding</keyword>
<dbReference type="GO" id="GO:0016702">
    <property type="term" value="F:oxidoreductase activity, acting on single donors with incorporation of molecular oxygen, incorporation of two atoms of oxygen"/>
    <property type="evidence" value="ECO:0007669"/>
    <property type="project" value="InterPro"/>
</dbReference>
<keyword evidence="3" id="KW-0560">Oxidoreductase</keyword>
<organism evidence="5 6">
    <name type="scientific">Artemisia annua</name>
    <name type="common">Sweet wormwood</name>
    <dbReference type="NCBI Taxonomy" id="35608"/>
    <lineage>
        <taxon>Eukaryota</taxon>
        <taxon>Viridiplantae</taxon>
        <taxon>Streptophyta</taxon>
        <taxon>Embryophyta</taxon>
        <taxon>Tracheophyta</taxon>
        <taxon>Spermatophyta</taxon>
        <taxon>Magnoliopsida</taxon>
        <taxon>eudicotyledons</taxon>
        <taxon>Gunneridae</taxon>
        <taxon>Pentapetalae</taxon>
        <taxon>asterids</taxon>
        <taxon>campanulids</taxon>
        <taxon>Asterales</taxon>
        <taxon>Asteraceae</taxon>
        <taxon>Asteroideae</taxon>
        <taxon>Anthemideae</taxon>
        <taxon>Artemisiinae</taxon>
        <taxon>Artemisia</taxon>
    </lineage>
</organism>
<protein>
    <submittedName>
        <fullName evidence="5">Lipase/lipooxygenase, PLAT/LH2</fullName>
    </submittedName>
</protein>
<dbReference type="InterPro" id="IPR013819">
    <property type="entry name" value="LipOase_C"/>
</dbReference>
<evidence type="ECO:0000256" key="1">
    <source>
        <dbReference type="ARBA" id="ARBA00022723"/>
    </source>
</evidence>
<gene>
    <name evidence="5" type="ORF">CTI12_AA444630</name>
</gene>
<evidence type="ECO:0000313" key="5">
    <source>
        <dbReference type="EMBL" id="PWA52588.1"/>
    </source>
</evidence>
<dbReference type="PROSITE" id="PS51393">
    <property type="entry name" value="LIPOXYGENASE_3"/>
    <property type="match status" value="1"/>
</dbReference>
<feature type="domain" description="Lipoxygenase" evidence="4">
    <location>
        <begin position="1"/>
        <end position="78"/>
    </location>
</feature>
<dbReference type="GO" id="GO:0046872">
    <property type="term" value="F:metal ion binding"/>
    <property type="evidence" value="ECO:0007669"/>
    <property type="project" value="UniProtKB-KW"/>
</dbReference>
<reference evidence="5 6" key="1">
    <citation type="journal article" date="2018" name="Mol. Plant">
        <title>The genome of Artemisia annua provides insight into the evolution of Asteraceae family and artemisinin biosynthesis.</title>
        <authorList>
            <person name="Shen Q."/>
            <person name="Zhang L."/>
            <person name="Liao Z."/>
            <person name="Wang S."/>
            <person name="Yan T."/>
            <person name="Shi P."/>
            <person name="Liu M."/>
            <person name="Fu X."/>
            <person name="Pan Q."/>
            <person name="Wang Y."/>
            <person name="Lv Z."/>
            <person name="Lu X."/>
            <person name="Zhang F."/>
            <person name="Jiang W."/>
            <person name="Ma Y."/>
            <person name="Chen M."/>
            <person name="Hao X."/>
            <person name="Li L."/>
            <person name="Tang Y."/>
            <person name="Lv G."/>
            <person name="Zhou Y."/>
            <person name="Sun X."/>
            <person name="Brodelius P.E."/>
            <person name="Rose J.K.C."/>
            <person name="Tang K."/>
        </authorList>
    </citation>
    <scope>NUCLEOTIDE SEQUENCE [LARGE SCALE GENOMIC DNA]</scope>
    <source>
        <strain evidence="6">cv. Huhao1</strain>
        <tissue evidence="5">Leaf</tissue>
    </source>
</reference>
<dbReference type="Pfam" id="PF00305">
    <property type="entry name" value="Lipoxygenase"/>
    <property type="match status" value="1"/>
</dbReference>
<name>A0A2U1LUB7_ARTAN</name>
<comment type="caution">
    <text evidence="5">The sequence shown here is derived from an EMBL/GenBank/DDBJ whole genome shotgun (WGS) entry which is preliminary data.</text>
</comment>
<accession>A0A2U1LUB7</accession>
<evidence type="ECO:0000313" key="6">
    <source>
        <dbReference type="Proteomes" id="UP000245207"/>
    </source>
</evidence>
<dbReference type="OrthoDB" id="407298at2759"/>
<dbReference type="STRING" id="35608.A0A2U1LUB7"/>
<keyword evidence="6" id="KW-1185">Reference proteome</keyword>
<dbReference type="SUPFAM" id="SSF48484">
    <property type="entry name" value="Lipoxigenase"/>
    <property type="match status" value="1"/>
</dbReference>